<dbReference type="Proteomes" id="UP000073492">
    <property type="component" value="Unassembled WGS sequence"/>
</dbReference>
<name>A0A139HBG2_9PEZI</name>
<dbReference type="AlphaFoldDB" id="A0A139HBG2"/>
<sequence>MPYTARKKARLDTRHRRVHGSFDMFQIISRHGTDQKWTGQRDSCIRSLHLQVFCLRAVRKIQGPIMTYNTESRVRAAEVEDEDRTVPASEVGSVFREVLLQQNFGIRSSAKHASSLLVVTSINHREYP</sequence>
<keyword evidence="2" id="KW-1185">Reference proteome</keyword>
<gene>
    <name evidence="1" type="ORF">AC579_9447</name>
</gene>
<accession>A0A139HBG2</accession>
<proteinExistence type="predicted"/>
<protein>
    <submittedName>
        <fullName evidence="1">Uncharacterized protein</fullName>
    </submittedName>
</protein>
<reference evidence="1 2" key="1">
    <citation type="submission" date="2015-07" db="EMBL/GenBank/DDBJ databases">
        <title>Comparative genomics of the Sigatoka disease complex on banana suggests a link between parallel evolutionary changes in Pseudocercospora fijiensis and Pseudocercospora eumusae and increased virulence on the banana host.</title>
        <authorList>
            <person name="Chang T.-C."/>
            <person name="Salvucci A."/>
            <person name="Crous P.W."/>
            <person name="Stergiopoulos I."/>
        </authorList>
    </citation>
    <scope>NUCLEOTIDE SEQUENCE [LARGE SCALE GENOMIC DNA]</scope>
    <source>
        <strain evidence="1 2">CBS 116634</strain>
    </source>
</reference>
<comment type="caution">
    <text evidence="1">The sequence shown here is derived from an EMBL/GenBank/DDBJ whole genome shotgun (WGS) entry which is preliminary data.</text>
</comment>
<dbReference type="EMBL" id="LFZO01000701">
    <property type="protein sequence ID" value="KXS99789.1"/>
    <property type="molecule type" value="Genomic_DNA"/>
</dbReference>
<evidence type="ECO:0000313" key="2">
    <source>
        <dbReference type="Proteomes" id="UP000073492"/>
    </source>
</evidence>
<evidence type="ECO:0000313" key="1">
    <source>
        <dbReference type="EMBL" id="KXS99789.1"/>
    </source>
</evidence>
<organism evidence="1 2">
    <name type="scientific">Pseudocercospora musae</name>
    <dbReference type="NCBI Taxonomy" id="113226"/>
    <lineage>
        <taxon>Eukaryota</taxon>
        <taxon>Fungi</taxon>
        <taxon>Dikarya</taxon>
        <taxon>Ascomycota</taxon>
        <taxon>Pezizomycotina</taxon>
        <taxon>Dothideomycetes</taxon>
        <taxon>Dothideomycetidae</taxon>
        <taxon>Mycosphaerellales</taxon>
        <taxon>Mycosphaerellaceae</taxon>
        <taxon>Pseudocercospora</taxon>
    </lineage>
</organism>